<dbReference type="InterPro" id="IPR004993">
    <property type="entry name" value="GH3"/>
</dbReference>
<dbReference type="PANTHER" id="PTHR31901">
    <property type="entry name" value="GH3 DOMAIN-CONTAINING PROTEIN"/>
    <property type="match status" value="1"/>
</dbReference>
<proteinExistence type="predicted"/>
<dbReference type="EMBL" id="JACGCM010002618">
    <property type="protein sequence ID" value="KAF6138017.1"/>
    <property type="molecule type" value="Genomic_DNA"/>
</dbReference>
<dbReference type="PANTHER" id="PTHR31901:SF33">
    <property type="entry name" value="INDOLE-3-ACETIC ACID-AMIDO SYNTHETASE GH3.17"/>
    <property type="match status" value="1"/>
</dbReference>
<dbReference type="AlphaFoldDB" id="A0A7J7L5X4"/>
<dbReference type="GO" id="GO:0005737">
    <property type="term" value="C:cytoplasm"/>
    <property type="evidence" value="ECO:0007669"/>
    <property type="project" value="TreeGrafter"/>
</dbReference>
<dbReference type="Proteomes" id="UP000541444">
    <property type="component" value="Unassembled WGS sequence"/>
</dbReference>
<reference evidence="1 2" key="1">
    <citation type="journal article" date="2020" name="IScience">
        <title>Genome Sequencing of the Endangered Kingdonia uniflora (Circaeasteraceae, Ranunculales) Reveals Potential Mechanisms of Evolutionary Specialization.</title>
        <authorList>
            <person name="Sun Y."/>
            <person name="Deng T."/>
            <person name="Zhang A."/>
            <person name="Moore M.J."/>
            <person name="Landis J.B."/>
            <person name="Lin N."/>
            <person name="Zhang H."/>
            <person name="Zhang X."/>
            <person name="Huang J."/>
            <person name="Zhang X."/>
            <person name="Sun H."/>
            <person name="Wang H."/>
        </authorList>
    </citation>
    <scope>NUCLEOTIDE SEQUENCE [LARGE SCALE GENOMIC DNA]</scope>
    <source>
        <strain evidence="1">TB1705</strain>
        <tissue evidence="1">Leaf</tissue>
    </source>
</reference>
<evidence type="ECO:0000313" key="1">
    <source>
        <dbReference type="EMBL" id="KAF6138017.1"/>
    </source>
</evidence>
<organism evidence="1 2">
    <name type="scientific">Kingdonia uniflora</name>
    <dbReference type="NCBI Taxonomy" id="39325"/>
    <lineage>
        <taxon>Eukaryota</taxon>
        <taxon>Viridiplantae</taxon>
        <taxon>Streptophyta</taxon>
        <taxon>Embryophyta</taxon>
        <taxon>Tracheophyta</taxon>
        <taxon>Spermatophyta</taxon>
        <taxon>Magnoliopsida</taxon>
        <taxon>Ranunculales</taxon>
        <taxon>Circaeasteraceae</taxon>
        <taxon>Kingdonia</taxon>
    </lineage>
</organism>
<comment type="caution">
    <text evidence="1">The sequence shown here is derived from an EMBL/GenBank/DDBJ whole genome shotgun (WGS) entry which is preliminary data.</text>
</comment>
<gene>
    <name evidence="1" type="ORF">GIB67_041890</name>
</gene>
<protein>
    <submittedName>
        <fullName evidence="1">Uncharacterized protein</fullName>
    </submittedName>
</protein>
<sequence>MGRIGPRSSQTLKKKVPMVEYEDIKHYIERIVNEAPVEILTSQTLTELHTSSGTSGGQPMMMPVTAEDLERKAFFSHFTRTMLKRSLDGFDKGKGMYLMFIRQEIVTPSGLVASPALTSYHKSRTFKRGSSGFTSPYETIMCLDTKQRMYCQLFCGLIQRDEVFRVGLFFASGFLRAVKFLEDYWQELVSNIKTGNLSDWITDTSCRNAVLSILGRPDSELADLIEPIFKAKSWEGIVKKLWPRTTFVDAIVTGSMAQYISTLDFYSGGLPLVSRMYGSSECYFGLEFIMILLFLLE</sequence>
<evidence type="ECO:0000313" key="2">
    <source>
        <dbReference type="Proteomes" id="UP000541444"/>
    </source>
</evidence>
<name>A0A7J7L5X4_9MAGN</name>
<dbReference type="OrthoDB" id="1929328at2759"/>
<keyword evidence="2" id="KW-1185">Reference proteome</keyword>
<accession>A0A7J7L5X4</accession>
<dbReference type="Pfam" id="PF03321">
    <property type="entry name" value="GH3"/>
    <property type="match status" value="1"/>
</dbReference>
<dbReference type="GO" id="GO:0016881">
    <property type="term" value="F:acid-amino acid ligase activity"/>
    <property type="evidence" value="ECO:0007669"/>
    <property type="project" value="TreeGrafter"/>
</dbReference>